<dbReference type="OrthoDB" id="2151161at2759"/>
<dbReference type="CDD" id="cd15482">
    <property type="entry name" value="Sialidase_non-viral"/>
    <property type="match status" value="1"/>
</dbReference>
<feature type="region of interest" description="Disordered" evidence="1">
    <location>
        <begin position="331"/>
        <end position="356"/>
    </location>
</feature>
<dbReference type="Proteomes" id="UP000001876">
    <property type="component" value="Unassembled WGS sequence"/>
</dbReference>
<evidence type="ECO:0000256" key="1">
    <source>
        <dbReference type="SAM" id="MobiDB-lite"/>
    </source>
</evidence>
<reference evidence="3 4" key="1">
    <citation type="journal article" date="2009" name="Science">
        <title>Green evolution and dynamic adaptations revealed by genomes of the marine picoeukaryotes Micromonas.</title>
        <authorList>
            <person name="Worden A.Z."/>
            <person name="Lee J.H."/>
            <person name="Mock T."/>
            <person name="Rouze P."/>
            <person name="Simmons M.P."/>
            <person name="Aerts A.L."/>
            <person name="Allen A.E."/>
            <person name="Cuvelier M.L."/>
            <person name="Derelle E."/>
            <person name="Everett M.V."/>
            <person name="Foulon E."/>
            <person name="Grimwood J."/>
            <person name="Gundlach H."/>
            <person name="Henrissat B."/>
            <person name="Napoli C."/>
            <person name="McDonald S.M."/>
            <person name="Parker M.S."/>
            <person name="Rombauts S."/>
            <person name="Salamov A."/>
            <person name="Von Dassow P."/>
            <person name="Badger J.H."/>
            <person name="Coutinho P.M."/>
            <person name="Demir E."/>
            <person name="Dubchak I."/>
            <person name="Gentemann C."/>
            <person name="Eikrem W."/>
            <person name="Gready J.E."/>
            <person name="John U."/>
            <person name="Lanier W."/>
            <person name="Lindquist E.A."/>
            <person name="Lucas S."/>
            <person name="Mayer K.F."/>
            <person name="Moreau H."/>
            <person name="Not F."/>
            <person name="Otillar R."/>
            <person name="Panaud O."/>
            <person name="Pangilinan J."/>
            <person name="Paulsen I."/>
            <person name="Piegu B."/>
            <person name="Poliakov A."/>
            <person name="Robbens S."/>
            <person name="Schmutz J."/>
            <person name="Toulza E."/>
            <person name="Wyss T."/>
            <person name="Zelensky A."/>
            <person name="Zhou K."/>
            <person name="Armbrust E.V."/>
            <person name="Bhattacharya D."/>
            <person name="Goodenough U.W."/>
            <person name="Van de Peer Y."/>
            <person name="Grigoriev I.V."/>
        </authorList>
    </citation>
    <scope>NUCLEOTIDE SEQUENCE [LARGE SCALE GENOMIC DNA]</scope>
    <source>
        <strain evidence="3 4">CCMP1545</strain>
    </source>
</reference>
<feature type="transmembrane region" description="Helical" evidence="2">
    <location>
        <begin position="475"/>
        <end position="494"/>
    </location>
</feature>
<dbReference type="RefSeq" id="XP_003063197.1">
    <property type="nucleotide sequence ID" value="XM_003063151.1"/>
</dbReference>
<keyword evidence="2" id="KW-0812">Transmembrane</keyword>
<dbReference type="GeneID" id="9688637"/>
<dbReference type="AlphaFoldDB" id="C1N5Q0"/>
<organism evidence="4">
    <name type="scientific">Micromonas pusilla (strain CCMP1545)</name>
    <name type="common">Picoplanktonic green alga</name>
    <dbReference type="NCBI Taxonomy" id="564608"/>
    <lineage>
        <taxon>Eukaryota</taxon>
        <taxon>Viridiplantae</taxon>
        <taxon>Chlorophyta</taxon>
        <taxon>Mamiellophyceae</taxon>
        <taxon>Mamiellales</taxon>
        <taxon>Mamiellaceae</taxon>
        <taxon>Micromonas</taxon>
    </lineage>
</organism>
<sequence length="601" mass="64076">MLAICEGKDNAVALAERYEVRQASQGSILAYAFVPGAPRTASRRYRLFLTLFLTLIAIAPTNASLTWTKLALDHLLERWHQTRRATWTEREPAGVGVTKTWYGITSSSDGTKLAATVDGGNIWTSTDSGATWTSRASSKSWYGITSSSDGTKLAAVVWGGNIWTSTDSGANWISRASRTDWRAITSSSDGTKLAATQWNGNIWTSTDYGVTWTSRASSQKWYGRLASSSDGTKLAATVSGGNIWTSTDYGVTWTEDTSVGDTKDWRGITSSSDGTKLAVVVEGGNIWTSTDSGATWTEDTSVGDTKAWHDITSSSDGTKLAAVVHRGNIWTSTDSGSGSASPASSGSPPPAEEDGKTYPCDADGWCNRDWVALVLLGVALIFCVAGKRLHRLNVFILAAAIGSFAGLWIADTFNVDDFNTRWGICIGLAVAISLMVYMIESLVFSLLGVATCAGGAMVVYSALAEHLPSSTPAYTFHLVIGVAAAVGFLLGGVLKKAALTVIYRRVDRFPRDPARAAVGGFLVASVSSYFLWKKDEGEGDLWVEHLTSSAKTIDLGEWQVWLSLSLGGIACLAGIAIQGHLCGGHKGEHGSADEKTPLRRK</sequence>
<gene>
    <name evidence="3" type="ORF">MICPUCDRAFT_52995</name>
</gene>
<feature type="transmembrane region" description="Helical" evidence="2">
    <location>
        <begin position="370"/>
        <end position="385"/>
    </location>
</feature>
<feature type="compositionally biased region" description="Low complexity" evidence="1">
    <location>
        <begin position="335"/>
        <end position="346"/>
    </location>
</feature>
<name>C1N5Q0_MICPC</name>
<feature type="transmembrane region" description="Helical" evidence="2">
    <location>
        <begin position="514"/>
        <end position="532"/>
    </location>
</feature>
<evidence type="ECO:0000313" key="3">
    <source>
        <dbReference type="EMBL" id="EEH52333.1"/>
    </source>
</evidence>
<dbReference type="InterPro" id="IPR015943">
    <property type="entry name" value="WD40/YVTN_repeat-like_dom_sf"/>
</dbReference>
<accession>C1N5Q0</accession>
<feature type="transmembrane region" description="Helical" evidence="2">
    <location>
        <begin position="47"/>
        <end position="67"/>
    </location>
</feature>
<feature type="transmembrane region" description="Helical" evidence="2">
    <location>
        <begin position="421"/>
        <end position="439"/>
    </location>
</feature>
<dbReference type="KEGG" id="mpp:MICPUCDRAFT_52995"/>
<keyword evidence="2" id="KW-1133">Transmembrane helix</keyword>
<proteinExistence type="predicted"/>
<protein>
    <submittedName>
        <fullName evidence="3">Predicted protein</fullName>
    </submittedName>
</protein>
<evidence type="ECO:0000256" key="2">
    <source>
        <dbReference type="SAM" id="Phobius"/>
    </source>
</evidence>
<evidence type="ECO:0000313" key="4">
    <source>
        <dbReference type="Proteomes" id="UP000001876"/>
    </source>
</evidence>
<dbReference type="SUPFAM" id="SSF110296">
    <property type="entry name" value="Oligoxyloglucan reducing end-specific cellobiohydrolase"/>
    <property type="match status" value="1"/>
</dbReference>
<keyword evidence="4" id="KW-1185">Reference proteome</keyword>
<dbReference type="EMBL" id="GG663748">
    <property type="protein sequence ID" value="EEH52333.1"/>
    <property type="molecule type" value="Genomic_DNA"/>
</dbReference>
<feature type="transmembrane region" description="Helical" evidence="2">
    <location>
        <begin position="392"/>
        <end position="409"/>
    </location>
</feature>
<feature type="transmembrane region" description="Helical" evidence="2">
    <location>
        <begin position="446"/>
        <end position="463"/>
    </location>
</feature>
<keyword evidence="2" id="KW-0472">Membrane</keyword>
<feature type="transmembrane region" description="Helical" evidence="2">
    <location>
        <begin position="558"/>
        <end position="577"/>
    </location>
</feature>
<dbReference type="Gene3D" id="2.130.10.10">
    <property type="entry name" value="YVTN repeat-like/Quinoprotein amine dehydrogenase"/>
    <property type="match status" value="2"/>
</dbReference>